<accession>A0A1I4PP37</accession>
<evidence type="ECO:0000313" key="2">
    <source>
        <dbReference type="Proteomes" id="UP000199556"/>
    </source>
</evidence>
<dbReference type="Pfam" id="PF04134">
    <property type="entry name" value="DCC1-like"/>
    <property type="match status" value="1"/>
</dbReference>
<dbReference type="AlphaFoldDB" id="A0A1I4PP37"/>
<dbReference type="RefSeq" id="WP_090483521.1">
    <property type="nucleotide sequence ID" value="NZ_FOUO01000002.1"/>
</dbReference>
<dbReference type="GO" id="GO:0015035">
    <property type="term" value="F:protein-disulfide reductase activity"/>
    <property type="evidence" value="ECO:0007669"/>
    <property type="project" value="InterPro"/>
</dbReference>
<dbReference type="InterPro" id="IPR007263">
    <property type="entry name" value="DCC1-like"/>
</dbReference>
<proteinExistence type="predicted"/>
<keyword evidence="2" id="KW-1185">Reference proteome</keyword>
<dbReference type="PANTHER" id="PTHR34290">
    <property type="entry name" value="SI:CH73-390P7.2"/>
    <property type="match status" value="1"/>
</dbReference>
<gene>
    <name evidence="1" type="ORF">SAMN05421721_102108</name>
</gene>
<dbReference type="Proteomes" id="UP000199556">
    <property type="component" value="Unassembled WGS sequence"/>
</dbReference>
<protein>
    <submittedName>
        <fullName evidence="1">Predicted thiol-disulfide oxidoreductase YuxK, DCC family</fullName>
    </submittedName>
</protein>
<dbReference type="PANTHER" id="PTHR34290:SF2">
    <property type="entry name" value="OS04G0668800 PROTEIN"/>
    <property type="match status" value="1"/>
</dbReference>
<dbReference type="EMBL" id="FOUO01000002">
    <property type="protein sequence ID" value="SFM29509.1"/>
    <property type="molecule type" value="Genomic_DNA"/>
</dbReference>
<dbReference type="STRING" id="195064.SAMN05421721_102108"/>
<evidence type="ECO:0000313" key="1">
    <source>
        <dbReference type="EMBL" id="SFM29509.1"/>
    </source>
</evidence>
<sequence length="128" mass="14681">MTDTLSPTDGRPEVFYDGGCGLCRREIRHYQRLDRDGRVCWLDIHADPAVLERIGVDWETAMRHMHARDASGRVVTGARAFVLIWTHLPGYRWLARGVCLVPGVLPLMEMGYKVFARWRGRRRGVCSV</sequence>
<dbReference type="OrthoDB" id="5294764at2"/>
<name>A0A1I4PP37_ECTMO</name>
<reference evidence="1 2" key="1">
    <citation type="submission" date="2016-10" db="EMBL/GenBank/DDBJ databases">
        <authorList>
            <person name="de Groot N.N."/>
        </authorList>
    </citation>
    <scope>NUCLEOTIDE SEQUENCE [LARGE SCALE GENOMIC DNA]</scope>
    <source>
        <strain evidence="1 2">DSM 4180</strain>
    </source>
</reference>
<dbReference type="InterPro" id="IPR044691">
    <property type="entry name" value="DCC1_Trx"/>
</dbReference>
<organism evidence="1 2">
    <name type="scientific">Ectothiorhodospira mobilis</name>
    <dbReference type="NCBI Taxonomy" id="195064"/>
    <lineage>
        <taxon>Bacteria</taxon>
        <taxon>Pseudomonadati</taxon>
        <taxon>Pseudomonadota</taxon>
        <taxon>Gammaproteobacteria</taxon>
        <taxon>Chromatiales</taxon>
        <taxon>Ectothiorhodospiraceae</taxon>
        <taxon>Ectothiorhodospira</taxon>
    </lineage>
</organism>